<dbReference type="STRING" id="1884381.SAMN05518846_10975"/>
<dbReference type="AlphaFoldDB" id="A0A1I3X5I6"/>
<evidence type="ECO:0000259" key="2">
    <source>
        <dbReference type="Pfam" id="PF08327"/>
    </source>
</evidence>
<feature type="domain" description="Activator of Hsp90 ATPase homologue 1/2-like C-terminal" evidence="2">
    <location>
        <begin position="14"/>
        <end position="141"/>
    </location>
</feature>
<name>A0A1I3X5I6_9BACL</name>
<gene>
    <name evidence="3" type="ORF">SAMN05518846_10975</name>
</gene>
<dbReference type="Pfam" id="PF08327">
    <property type="entry name" value="AHSA1"/>
    <property type="match status" value="1"/>
</dbReference>
<dbReference type="InterPro" id="IPR013538">
    <property type="entry name" value="ASHA1/2-like_C"/>
</dbReference>
<accession>A0A1I3X5I6</accession>
<evidence type="ECO:0000313" key="4">
    <source>
        <dbReference type="Proteomes" id="UP000198915"/>
    </source>
</evidence>
<dbReference type="InterPro" id="IPR023393">
    <property type="entry name" value="START-like_dom_sf"/>
</dbReference>
<dbReference type="Proteomes" id="UP000198915">
    <property type="component" value="Unassembled WGS sequence"/>
</dbReference>
<organism evidence="3 4">
    <name type="scientific">Brevibacillus centrosporus</name>
    <dbReference type="NCBI Taxonomy" id="54910"/>
    <lineage>
        <taxon>Bacteria</taxon>
        <taxon>Bacillati</taxon>
        <taxon>Bacillota</taxon>
        <taxon>Bacilli</taxon>
        <taxon>Bacillales</taxon>
        <taxon>Paenibacillaceae</taxon>
        <taxon>Brevibacillus</taxon>
    </lineage>
</organism>
<dbReference type="SUPFAM" id="SSF55961">
    <property type="entry name" value="Bet v1-like"/>
    <property type="match status" value="1"/>
</dbReference>
<reference evidence="4" key="1">
    <citation type="submission" date="2016-10" db="EMBL/GenBank/DDBJ databases">
        <authorList>
            <person name="Varghese N."/>
            <person name="Submissions S."/>
        </authorList>
    </citation>
    <scope>NUCLEOTIDE SEQUENCE [LARGE SCALE GENOMIC DNA]</scope>
    <source>
        <strain evidence="4">OK042</strain>
    </source>
</reference>
<evidence type="ECO:0000313" key="3">
    <source>
        <dbReference type="EMBL" id="SFK14905.1"/>
    </source>
</evidence>
<comment type="similarity">
    <text evidence="1">Belongs to the AHA1 family.</text>
</comment>
<keyword evidence="4" id="KW-1185">Reference proteome</keyword>
<dbReference type="CDD" id="cd08893">
    <property type="entry name" value="SRPBCC_CalC_Aha1-like_GntR-HTH"/>
    <property type="match status" value="1"/>
</dbReference>
<sequence>MDNSTFVYVTYIATTPEKLWEALTNSDFTEKYFFGSKIQSDWKVGSEITYSRDGKVSDYGKILTCEPHRVLSFTWTYTADTAVREEPTVVTFELKQMDSTVKLTLKHEKLVSVDIVDRDDTFEGLNNGWPAILSNLKSLLETGKTLAPISL</sequence>
<dbReference type="EMBL" id="FORT01000009">
    <property type="protein sequence ID" value="SFK14905.1"/>
    <property type="molecule type" value="Genomic_DNA"/>
</dbReference>
<dbReference type="Gene3D" id="3.30.530.20">
    <property type="match status" value="1"/>
</dbReference>
<dbReference type="RefSeq" id="WP_092269937.1">
    <property type="nucleotide sequence ID" value="NZ_FORT01000009.1"/>
</dbReference>
<evidence type="ECO:0000256" key="1">
    <source>
        <dbReference type="ARBA" id="ARBA00006817"/>
    </source>
</evidence>
<protein>
    <submittedName>
        <fullName evidence="3">Uncharacterized conserved protein YndB, AHSA1/START domain</fullName>
    </submittedName>
</protein>
<proteinExistence type="inferred from homology"/>